<keyword evidence="5" id="KW-0479">Metal-binding</keyword>
<dbReference type="InterPro" id="IPR057246">
    <property type="entry name" value="CARBOXYPEPT_ZN_1"/>
</dbReference>
<dbReference type="PANTHER" id="PTHR11705">
    <property type="entry name" value="PROTEASE FAMILY M14 CARBOXYPEPTIDASE A,B"/>
    <property type="match status" value="1"/>
</dbReference>
<dbReference type="Proteomes" id="UP000728032">
    <property type="component" value="Unassembled WGS sequence"/>
</dbReference>
<protein>
    <recommendedName>
        <fullName evidence="13">Peptidase M14 domain-containing protein</fullName>
    </recommendedName>
</protein>
<dbReference type="EMBL" id="OC915690">
    <property type="protein sequence ID" value="CAD7641523.1"/>
    <property type="molecule type" value="Genomic_DNA"/>
</dbReference>
<keyword evidence="8" id="KW-0862">Zinc</keyword>
<feature type="domain" description="Peptidase M14" evidence="13">
    <location>
        <begin position="128"/>
        <end position="432"/>
    </location>
</feature>
<dbReference type="EMBL" id="CAJPVJ010000865">
    <property type="protein sequence ID" value="CAG2163566.1"/>
    <property type="molecule type" value="Genomic_DNA"/>
</dbReference>
<keyword evidence="9" id="KW-0482">Metalloprotease</keyword>
<feature type="chain" id="PRO_5035592265" description="Peptidase M14 domain-containing protein" evidence="12">
    <location>
        <begin position="20"/>
        <end position="436"/>
    </location>
</feature>
<dbReference type="PROSITE" id="PS00132">
    <property type="entry name" value="CARBOXYPEPT_ZN_1"/>
    <property type="match status" value="1"/>
</dbReference>
<proteinExistence type="inferred from homology"/>
<feature type="signal peptide" evidence="12">
    <location>
        <begin position="1"/>
        <end position="19"/>
    </location>
</feature>
<dbReference type="InterPro" id="IPR003146">
    <property type="entry name" value="M14A_act_pep"/>
</dbReference>
<gene>
    <name evidence="14" type="ORF">ONB1V03_LOCUS3140</name>
</gene>
<dbReference type="SUPFAM" id="SSF54897">
    <property type="entry name" value="Protease propeptides/inhibitors"/>
    <property type="match status" value="1"/>
</dbReference>
<dbReference type="FunFam" id="3.40.630.10:FF:000001">
    <property type="entry name" value="Carboxypeptidase B"/>
    <property type="match status" value="1"/>
</dbReference>
<accession>A0A7R9LHF1</accession>
<evidence type="ECO:0000313" key="15">
    <source>
        <dbReference type="Proteomes" id="UP000728032"/>
    </source>
</evidence>
<evidence type="ECO:0000256" key="4">
    <source>
        <dbReference type="ARBA" id="ARBA00022670"/>
    </source>
</evidence>
<evidence type="ECO:0000256" key="5">
    <source>
        <dbReference type="ARBA" id="ARBA00022723"/>
    </source>
</evidence>
<evidence type="ECO:0000256" key="8">
    <source>
        <dbReference type="ARBA" id="ARBA00022833"/>
    </source>
</evidence>
<dbReference type="Gene3D" id="3.40.630.10">
    <property type="entry name" value="Zn peptidases"/>
    <property type="match status" value="1"/>
</dbReference>
<dbReference type="CDD" id="cd03860">
    <property type="entry name" value="M14_CP_A-B_like"/>
    <property type="match status" value="1"/>
</dbReference>
<sequence>MSLNLIIVFKLILFLGVQCDEEIRSYSGYSVIRLVPKTESQLNYLRELEENVLELDFWRGPSYVDRPVDVMVPPQLNHTFDKIFEDKLLERNVMIEDLENDFIEDKADDPALRAKPLRADIVERHFDDFQRLPKIHSYLDAVVSKYPAVSSVISIGNSYEGRPLKVIRIGEGNENQNKPIIFIESGIHAREWISPATTQCFGQYLVQGYKARNADITALLQKFDFYILPVLNPDGYEYTHTRDRMWRKTRKPYGSCYGIHLANSFLILIQVLILTETLGTNGEDRLGSETYRGPSAFSEPETKAVSDYVMRIRDKIKAYLAVHSYGQYWIYPWGWTNTLTPDDKNLARLAKVASNALASVYGTKYTTGTSTNVLYAAAGGADDWAYGTGGIKYAYTVELRDKGSYGFALPKSQIRPTCEETTVAFIAFAKELAKEV</sequence>
<evidence type="ECO:0000256" key="10">
    <source>
        <dbReference type="ARBA" id="ARBA00023157"/>
    </source>
</evidence>
<dbReference type="SMART" id="SM00631">
    <property type="entry name" value="Zn_pept"/>
    <property type="match status" value="1"/>
</dbReference>
<dbReference type="AlphaFoldDB" id="A0A7R9LHF1"/>
<dbReference type="PANTHER" id="PTHR11705:SF140">
    <property type="entry name" value="FI02848P-RELATED"/>
    <property type="match status" value="1"/>
</dbReference>
<dbReference type="Pfam" id="PF02244">
    <property type="entry name" value="Propep_M14"/>
    <property type="match status" value="1"/>
</dbReference>
<evidence type="ECO:0000313" key="14">
    <source>
        <dbReference type="EMBL" id="CAD7641523.1"/>
    </source>
</evidence>
<comment type="cofactor">
    <cofactor evidence="1">
        <name>Zn(2+)</name>
        <dbReference type="ChEBI" id="CHEBI:29105"/>
    </cofactor>
</comment>
<evidence type="ECO:0000256" key="9">
    <source>
        <dbReference type="ARBA" id="ARBA00023049"/>
    </source>
</evidence>
<evidence type="ECO:0000256" key="11">
    <source>
        <dbReference type="PROSITE-ProRule" id="PRU01379"/>
    </source>
</evidence>
<keyword evidence="4" id="KW-0645">Protease</keyword>
<dbReference type="GO" id="GO:0006508">
    <property type="term" value="P:proteolysis"/>
    <property type="evidence" value="ECO:0007669"/>
    <property type="project" value="UniProtKB-KW"/>
</dbReference>
<comment type="similarity">
    <text evidence="2 11">Belongs to the peptidase M14 family.</text>
</comment>
<keyword evidence="3" id="KW-0121">Carboxypeptidase</keyword>
<evidence type="ECO:0000256" key="6">
    <source>
        <dbReference type="ARBA" id="ARBA00022729"/>
    </source>
</evidence>
<dbReference type="FunFam" id="3.30.70.340:FF:000001">
    <property type="entry name" value="Carboxypeptidase A5"/>
    <property type="match status" value="1"/>
</dbReference>
<dbReference type="InterPro" id="IPR000834">
    <property type="entry name" value="Peptidase_M14"/>
</dbReference>
<keyword evidence="15" id="KW-1185">Reference proteome</keyword>
<evidence type="ECO:0000256" key="12">
    <source>
        <dbReference type="SAM" id="SignalP"/>
    </source>
</evidence>
<evidence type="ECO:0000256" key="7">
    <source>
        <dbReference type="ARBA" id="ARBA00022801"/>
    </source>
</evidence>
<evidence type="ECO:0000256" key="1">
    <source>
        <dbReference type="ARBA" id="ARBA00001947"/>
    </source>
</evidence>
<dbReference type="GO" id="GO:0008270">
    <property type="term" value="F:zinc ion binding"/>
    <property type="evidence" value="ECO:0007669"/>
    <property type="project" value="InterPro"/>
</dbReference>
<dbReference type="PRINTS" id="PR00765">
    <property type="entry name" value="CRBOXYPTASEA"/>
</dbReference>
<dbReference type="InterPro" id="IPR036990">
    <property type="entry name" value="M14A-like_propep"/>
</dbReference>
<dbReference type="Gene3D" id="3.30.70.340">
    <property type="entry name" value="Metallocarboxypeptidase-like"/>
    <property type="match status" value="1"/>
</dbReference>
<keyword evidence="6 12" id="KW-0732">Signal</keyword>
<dbReference type="Pfam" id="PF00246">
    <property type="entry name" value="Peptidase_M14"/>
    <property type="match status" value="1"/>
</dbReference>
<keyword evidence="10" id="KW-1015">Disulfide bond</keyword>
<feature type="active site" description="Proton donor/acceptor" evidence="11">
    <location>
        <position position="398"/>
    </location>
</feature>
<evidence type="ECO:0000256" key="2">
    <source>
        <dbReference type="ARBA" id="ARBA00005988"/>
    </source>
</evidence>
<dbReference type="PROSITE" id="PS52035">
    <property type="entry name" value="PEPTIDASE_M14"/>
    <property type="match status" value="1"/>
</dbReference>
<reference evidence="14" key="1">
    <citation type="submission" date="2020-11" db="EMBL/GenBank/DDBJ databases">
        <authorList>
            <person name="Tran Van P."/>
        </authorList>
    </citation>
    <scope>NUCLEOTIDE SEQUENCE</scope>
</reference>
<organism evidence="14">
    <name type="scientific">Oppiella nova</name>
    <dbReference type="NCBI Taxonomy" id="334625"/>
    <lineage>
        <taxon>Eukaryota</taxon>
        <taxon>Metazoa</taxon>
        <taxon>Ecdysozoa</taxon>
        <taxon>Arthropoda</taxon>
        <taxon>Chelicerata</taxon>
        <taxon>Arachnida</taxon>
        <taxon>Acari</taxon>
        <taxon>Acariformes</taxon>
        <taxon>Sarcoptiformes</taxon>
        <taxon>Oribatida</taxon>
        <taxon>Brachypylina</taxon>
        <taxon>Oppioidea</taxon>
        <taxon>Oppiidae</taxon>
        <taxon>Oppiella</taxon>
    </lineage>
</organism>
<name>A0A7R9LHF1_9ACAR</name>
<evidence type="ECO:0000259" key="13">
    <source>
        <dbReference type="PROSITE" id="PS52035"/>
    </source>
</evidence>
<evidence type="ECO:0000256" key="3">
    <source>
        <dbReference type="ARBA" id="ARBA00022645"/>
    </source>
</evidence>
<keyword evidence="7" id="KW-0378">Hydrolase</keyword>
<dbReference type="GO" id="GO:0004181">
    <property type="term" value="F:metallocarboxypeptidase activity"/>
    <property type="evidence" value="ECO:0007669"/>
    <property type="project" value="InterPro"/>
</dbReference>
<dbReference type="GO" id="GO:0005615">
    <property type="term" value="C:extracellular space"/>
    <property type="evidence" value="ECO:0007669"/>
    <property type="project" value="TreeGrafter"/>
</dbReference>
<dbReference type="OrthoDB" id="3626597at2759"/>
<dbReference type="SUPFAM" id="SSF53187">
    <property type="entry name" value="Zn-dependent exopeptidases"/>
    <property type="match status" value="1"/>
</dbReference>